<dbReference type="InterPro" id="IPR005325">
    <property type="entry name" value="DUF308_memb"/>
</dbReference>
<comment type="caution">
    <text evidence="2">The sequence shown here is derived from an EMBL/GenBank/DDBJ whole genome shotgun (WGS) entry which is preliminary data.</text>
</comment>
<dbReference type="EMBL" id="BAABAB010000022">
    <property type="protein sequence ID" value="GAA3627524.1"/>
    <property type="molecule type" value="Genomic_DNA"/>
</dbReference>
<dbReference type="Pfam" id="PF03729">
    <property type="entry name" value="DUF308"/>
    <property type="match status" value="2"/>
</dbReference>
<feature type="transmembrane region" description="Helical" evidence="1">
    <location>
        <begin position="46"/>
        <end position="65"/>
    </location>
</feature>
<proteinExistence type="predicted"/>
<reference evidence="3" key="1">
    <citation type="journal article" date="2019" name="Int. J. Syst. Evol. Microbiol.">
        <title>The Global Catalogue of Microorganisms (GCM) 10K type strain sequencing project: providing services to taxonomists for standard genome sequencing and annotation.</title>
        <authorList>
            <consortium name="The Broad Institute Genomics Platform"/>
            <consortium name="The Broad Institute Genome Sequencing Center for Infectious Disease"/>
            <person name="Wu L."/>
            <person name="Ma J."/>
        </authorList>
    </citation>
    <scope>NUCLEOTIDE SEQUENCE [LARGE SCALE GENOMIC DNA]</scope>
    <source>
        <strain evidence="3">JCM 16929</strain>
    </source>
</reference>
<name>A0ABP7A969_9ACTN</name>
<dbReference type="RefSeq" id="WP_344806363.1">
    <property type="nucleotide sequence ID" value="NZ_BAABAB010000022.1"/>
</dbReference>
<keyword evidence="1" id="KW-1133">Transmembrane helix</keyword>
<organism evidence="2 3">
    <name type="scientific">Microlunatus ginsengisoli</name>
    <dbReference type="NCBI Taxonomy" id="363863"/>
    <lineage>
        <taxon>Bacteria</taxon>
        <taxon>Bacillati</taxon>
        <taxon>Actinomycetota</taxon>
        <taxon>Actinomycetes</taxon>
        <taxon>Propionibacteriales</taxon>
        <taxon>Propionibacteriaceae</taxon>
        <taxon>Microlunatus</taxon>
    </lineage>
</organism>
<accession>A0ABP7A969</accession>
<feature type="transmembrane region" description="Helical" evidence="1">
    <location>
        <begin position="20"/>
        <end position="40"/>
    </location>
</feature>
<evidence type="ECO:0000313" key="3">
    <source>
        <dbReference type="Proteomes" id="UP001501490"/>
    </source>
</evidence>
<keyword evidence="1" id="KW-0472">Membrane</keyword>
<feature type="transmembrane region" description="Helical" evidence="1">
    <location>
        <begin position="134"/>
        <end position="153"/>
    </location>
</feature>
<dbReference type="PANTHER" id="PTHR34989:SF1">
    <property type="entry name" value="PROTEIN HDED"/>
    <property type="match status" value="1"/>
</dbReference>
<evidence type="ECO:0000313" key="2">
    <source>
        <dbReference type="EMBL" id="GAA3627524.1"/>
    </source>
</evidence>
<feature type="transmembrane region" description="Helical" evidence="1">
    <location>
        <begin position="159"/>
        <end position="182"/>
    </location>
</feature>
<dbReference type="InterPro" id="IPR052712">
    <property type="entry name" value="Acid_resist_chaperone_HdeD"/>
</dbReference>
<dbReference type="Proteomes" id="UP001501490">
    <property type="component" value="Unassembled WGS sequence"/>
</dbReference>
<dbReference type="PANTHER" id="PTHR34989">
    <property type="entry name" value="PROTEIN HDED"/>
    <property type="match status" value="1"/>
</dbReference>
<keyword evidence="3" id="KW-1185">Reference proteome</keyword>
<evidence type="ECO:0000256" key="1">
    <source>
        <dbReference type="SAM" id="Phobius"/>
    </source>
</evidence>
<feature type="transmembrane region" description="Helical" evidence="1">
    <location>
        <begin position="77"/>
        <end position="96"/>
    </location>
</feature>
<feature type="transmembrane region" description="Helical" evidence="1">
    <location>
        <begin position="102"/>
        <end position="122"/>
    </location>
</feature>
<keyword evidence="1" id="KW-0812">Transmembrane</keyword>
<protein>
    <submittedName>
        <fullName evidence="2">HdeD family acid-resistance protein</fullName>
    </submittedName>
</protein>
<gene>
    <name evidence="2" type="ORF">GCM10022236_32300</name>
</gene>
<sequence>MSEPVVYVSEEFSKTARHAWIWQIVRGALAIIFGILALFWPLQTAVALALLVGIFALVDGIVDIVDAIRFRGSPGVGLRVFLGIVSLLFGALVLFWPQISLAVLAVLVAIWAILIGALQIIANISLRKESGRSWVWGVVAGAIGVIFGIVVLITPKAGVITLIWLLGIWAIVFGIILIVLGLQLRKAASVAIVAP</sequence>